<comment type="caution">
    <text evidence="2">The sequence shown here is derived from an EMBL/GenBank/DDBJ whole genome shotgun (WGS) entry which is preliminary data.</text>
</comment>
<feature type="region of interest" description="Disordered" evidence="1">
    <location>
        <begin position="34"/>
        <end position="71"/>
    </location>
</feature>
<name>A0AA40EYX4_9PEZI</name>
<keyword evidence="3" id="KW-1185">Reference proteome</keyword>
<dbReference type="EMBL" id="JAUKTV010000001">
    <property type="protein sequence ID" value="KAK0748098.1"/>
    <property type="molecule type" value="Genomic_DNA"/>
</dbReference>
<protein>
    <submittedName>
        <fullName evidence="2">Uncharacterized protein</fullName>
    </submittedName>
</protein>
<evidence type="ECO:0000313" key="2">
    <source>
        <dbReference type="EMBL" id="KAK0748098.1"/>
    </source>
</evidence>
<proteinExistence type="predicted"/>
<feature type="compositionally biased region" description="Pro residues" evidence="1">
    <location>
        <begin position="85"/>
        <end position="97"/>
    </location>
</feature>
<gene>
    <name evidence="2" type="ORF">B0T21DRAFT_406641</name>
</gene>
<evidence type="ECO:0000256" key="1">
    <source>
        <dbReference type="SAM" id="MobiDB-lite"/>
    </source>
</evidence>
<feature type="region of interest" description="Disordered" evidence="1">
    <location>
        <begin position="78"/>
        <end position="97"/>
    </location>
</feature>
<reference evidence="2" key="1">
    <citation type="submission" date="2023-06" db="EMBL/GenBank/DDBJ databases">
        <title>Genome-scale phylogeny and comparative genomics of the fungal order Sordariales.</title>
        <authorList>
            <consortium name="Lawrence Berkeley National Laboratory"/>
            <person name="Hensen N."/>
            <person name="Bonometti L."/>
            <person name="Westerberg I."/>
            <person name="Brannstrom I.O."/>
            <person name="Guillou S."/>
            <person name="Cros-Aarteil S."/>
            <person name="Calhoun S."/>
            <person name="Haridas S."/>
            <person name="Kuo A."/>
            <person name="Mondo S."/>
            <person name="Pangilinan J."/>
            <person name="Riley R."/>
            <person name="Labutti K."/>
            <person name="Andreopoulos B."/>
            <person name="Lipzen A."/>
            <person name="Chen C."/>
            <person name="Yanf M."/>
            <person name="Daum C."/>
            <person name="Ng V."/>
            <person name="Clum A."/>
            <person name="Steindorff A."/>
            <person name="Ohm R."/>
            <person name="Martin F."/>
            <person name="Silar P."/>
            <person name="Natvig D."/>
            <person name="Lalanne C."/>
            <person name="Gautier V."/>
            <person name="Ament-Velasquez S.L."/>
            <person name="Kruys A."/>
            <person name="Hutchinson M.I."/>
            <person name="Powell A.J."/>
            <person name="Barry K."/>
            <person name="Miller A.N."/>
            <person name="Grigoriev I.V."/>
            <person name="Debuchy R."/>
            <person name="Gladieux P."/>
            <person name="Thoren M.H."/>
            <person name="Johannesson H."/>
        </authorList>
    </citation>
    <scope>NUCLEOTIDE SEQUENCE</scope>
    <source>
        <strain evidence="2">CBS 540.89</strain>
    </source>
</reference>
<dbReference type="Proteomes" id="UP001172159">
    <property type="component" value="Unassembled WGS sequence"/>
</dbReference>
<feature type="compositionally biased region" description="Polar residues" evidence="1">
    <location>
        <begin position="43"/>
        <end position="53"/>
    </location>
</feature>
<organism evidence="2 3">
    <name type="scientific">Apiosordaria backusii</name>
    <dbReference type="NCBI Taxonomy" id="314023"/>
    <lineage>
        <taxon>Eukaryota</taxon>
        <taxon>Fungi</taxon>
        <taxon>Dikarya</taxon>
        <taxon>Ascomycota</taxon>
        <taxon>Pezizomycotina</taxon>
        <taxon>Sordariomycetes</taxon>
        <taxon>Sordariomycetidae</taxon>
        <taxon>Sordariales</taxon>
        <taxon>Lasiosphaeriaceae</taxon>
        <taxon>Apiosordaria</taxon>
    </lineage>
</organism>
<dbReference type="AlphaFoldDB" id="A0AA40EYX4"/>
<evidence type="ECO:0000313" key="3">
    <source>
        <dbReference type="Proteomes" id="UP001172159"/>
    </source>
</evidence>
<accession>A0AA40EYX4</accession>
<sequence length="337" mass="38889">MAVEFLPEEEIEGVLRALKSFVYNDDYYPAAAAAAATDDNNESHPSLSGTNPECNHPHSHHDDSTECDMTTCSCPAKPSTLPLSTPSPPPPSKFYPDPLPQPTIILRHHTNFHPWLQTLLSTASALSLNPLFSDLGKLFHPSLDPVKRLSHHNSPFYIKGAHDRKFFFILSRPNPPVIWDCFPALFSHRLTIEEQKSVIDRIIRDPWAVRWEEGWGWGYRIVWGLPSRERERVLGTERLTRRERERWEGVKREYEGELREYERQVWGVGRMWAWLGRSIDRELLRRGGRRRDDDVGEWGEAGGLRKLVLGCMRVLLDERVEEGRRRVQKGKGKEEGV</sequence>